<feature type="domain" description="SWIM-type" evidence="3">
    <location>
        <begin position="54"/>
        <end position="88"/>
    </location>
</feature>
<dbReference type="PATRIC" id="fig|66876.3.peg.5836"/>
<dbReference type="InterPro" id="IPR007527">
    <property type="entry name" value="Znf_SWIM"/>
</dbReference>
<dbReference type="Proteomes" id="UP000037982">
    <property type="component" value="Unassembled WGS sequence"/>
</dbReference>
<feature type="region of interest" description="Disordered" evidence="2">
    <location>
        <begin position="557"/>
        <end position="582"/>
    </location>
</feature>
<keyword evidence="5" id="KW-1185">Reference proteome</keyword>
<accession>A0A0N0XTC9</accession>
<dbReference type="AlphaFoldDB" id="A0A0N0XTC9"/>
<protein>
    <recommendedName>
        <fullName evidence="3">SWIM-type domain-containing protein</fullName>
    </recommendedName>
</protein>
<keyword evidence="1" id="KW-0479">Metal-binding</keyword>
<dbReference type="GO" id="GO:0008270">
    <property type="term" value="F:zinc ion binding"/>
    <property type="evidence" value="ECO:0007669"/>
    <property type="project" value="UniProtKB-KW"/>
</dbReference>
<evidence type="ECO:0000313" key="4">
    <source>
        <dbReference type="EMBL" id="KPC61094.1"/>
    </source>
</evidence>
<keyword evidence="1" id="KW-0862">Zinc</keyword>
<reference evidence="5" key="1">
    <citation type="submission" date="2015-07" db="EMBL/GenBank/DDBJ databases">
        <authorList>
            <person name="Ju K.-S."/>
            <person name="Doroghazi J.R."/>
            <person name="Metcalf W.W."/>
        </authorList>
    </citation>
    <scope>NUCLEOTIDE SEQUENCE [LARGE SCALE GENOMIC DNA]</scope>
    <source>
        <strain evidence="5">NRRL ISP-5002</strain>
    </source>
</reference>
<keyword evidence="1" id="KW-0863">Zinc-finger</keyword>
<gene>
    <name evidence="4" type="ORF">ADL29_26655</name>
</gene>
<evidence type="ECO:0000256" key="1">
    <source>
        <dbReference type="PROSITE-ProRule" id="PRU00325"/>
    </source>
</evidence>
<organism evidence="4 5">
    <name type="scientific">Streptomyces chattanoogensis</name>
    <dbReference type="NCBI Taxonomy" id="66876"/>
    <lineage>
        <taxon>Bacteria</taxon>
        <taxon>Bacillati</taxon>
        <taxon>Actinomycetota</taxon>
        <taxon>Actinomycetes</taxon>
        <taxon>Kitasatosporales</taxon>
        <taxon>Streptomycetaceae</taxon>
        <taxon>Streptomyces</taxon>
    </lineage>
</organism>
<comment type="caution">
    <text evidence="4">The sequence shown here is derived from an EMBL/GenBank/DDBJ whole genome shotgun (WGS) entry which is preliminary data.</text>
</comment>
<evidence type="ECO:0000256" key="2">
    <source>
        <dbReference type="SAM" id="MobiDB-lite"/>
    </source>
</evidence>
<dbReference type="PROSITE" id="PS50966">
    <property type="entry name" value="ZF_SWIM"/>
    <property type="match status" value="1"/>
</dbReference>
<name>A0A0N0XTC9_9ACTN</name>
<evidence type="ECO:0000313" key="5">
    <source>
        <dbReference type="Proteomes" id="UP000037982"/>
    </source>
</evidence>
<evidence type="ECO:0000259" key="3">
    <source>
        <dbReference type="PROSITE" id="PS50966"/>
    </source>
</evidence>
<dbReference type="RefSeq" id="WP_053926114.1">
    <property type="nucleotide sequence ID" value="NZ_LGKG01000152.1"/>
</dbReference>
<dbReference type="EMBL" id="LGKG01000152">
    <property type="protein sequence ID" value="KPC61094.1"/>
    <property type="molecule type" value="Genomic_DNA"/>
</dbReference>
<proteinExistence type="predicted"/>
<sequence length="667" mass="69665">MTRDDLLTLTPDALAALANRGLVKRAAKALDAGTVPAVETGEDGTVRGRFDDGVTTALPPDADLQEASCSCAASGVCRHRIGLVLAYQRQFGRQQTDEASGPFTPWSPGSVDDDALTALYGAPAVAAARRALTAGFPARLIRPTPADPVARAELRSCTVRFLVPGEVRYAHTDAADAARHEMVVLAVWAFRAADERGLDADDVRLDVGGGPKGSIAAPGTRPGLASVVGLADELLLDGAVHAGAVATAALRRAARELEKQGLRWPAAALNELVEQLDAYRDRTARHRPERLAELLTELHARHRAAVNGGDSPRSRVLGSDEPAETPLRRVHLTGLGCRIGGGDTGRTAELFFAHPESGTVLVLRKHWPVPEDEERPPTGAQLAARRLGGIPLRTLATGQVVTESASRSASRVVRLAAGRVARTGVTPLGGSQDWRRLPASVTAPDLATLERQLSGLPPKLIRPRVEAELVRAVPVAEVHTIGYDPGDQRLDAVIADAAGTTALVTATYDGASPAALDCLAAALAGELGTPRYLSGLVHRSGGRITLRPLAVLTDDGPVLPDLAPGDGSTDLDAAPEDGQGPYDPVDDALHTALAACADAAHHGLRHVPPGVRRRLGDAAAALSAVGLHTAAERVTALSKALAEGDPDGMPTAWVEAQLRLLTTAELR</sequence>